<dbReference type="Pfam" id="PF02604">
    <property type="entry name" value="PhdYeFM_antitox"/>
    <property type="match status" value="1"/>
</dbReference>
<comment type="caution">
    <text evidence="3">The sequence shown here is derived from an EMBL/GenBank/DDBJ whole genome shotgun (WGS) entry which is preliminary data.</text>
</comment>
<dbReference type="NCBIfam" id="TIGR01552">
    <property type="entry name" value="phd_fam"/>
    <property type="match status" value="1"/>
</dbReference>
<evidence type="ECO:0000256" key="2">
    <source>
        <dbReference type="RuleBase" id="RU362080"/>
    </source>
</evidence>
<dbReference type="Gene3D" id="3.40.1620.10">
    <property type="entry name" value="YefM-like domain"/>
    <property type="match status" value="1"/>
</dbReference>
<dbReference type="Proteomes" id="UP000477750">
    <property type="component" value="Unassembled WGS sequence"/>
</dbReference>
<evidence type="ECO:0000256" key="1">
    <source>
        <dbReference type="ARBA" id="ARBA00009981"/>
    </source>
</evidence>
<dbReference type="EMBL" id="WIAO01000008">
    <property type="protein sequence ID" value="MQM25694.1"/>
    <property type="molecule type" value="Genomic_DNA"/>
</dbReference>
<name>A0A6L5G7R5_9ACTN</name>
<dbReference type="InterPro" id="IPR006442">
    <property type="entry name" value="Antitoxin_Phd/YefM"/>
</dbReference>
<dbReference type="RefSeq" id="WP_153024851.1">
    <property type="nucleotide sequence ID" value="NZ_WIAO01000008.1"/>
</dbReference>
<dbReference type="AlphaFoldDB" id="A0A6L5G7R5"/>
<comment type="similarity">
    <text evidence="1 2">Belongs to the phD/YefM antitoxin family.</text>
</comment>
<evidence type="ECO:0000313" key="3">
    <source>
        <dbReference type="EMBL" id="MQM25694.1"/>
    </source>
</evidence>
<comment type="function">
    <text evidence="2">Antitoxin component of a type II toxin-antitoxin (TA) system.</text>
</comment>
<keyword evidence="4" id="KW-1185">Reference proteome</keyword>
<protein>
    <recommendedName>
        <fullName evidence="2">Antitoxin</fullName>
    </recommendedName>
</protein>
<organism evidence="3 4">
    <name type="scientific">Glycomyces albidus</name>
    <dbReference type="NCBI Taxonomy" id="2656774"/>
    <lineage>
        <taxon>Bacteria</taxon>
        <taxon>Bacillati</taxon>
        <taxon>Actinomycetota</taxon>
        <taxon>Actinomycetes</taxon>
        <taxon>Glycomycetales</taxon>
        <taxon>Glycomycetaceae</taxon>
        <taxon>Glycomyces</taxon>
    </lineage>
</organism>
<evidence type="ECO:0000313" key="4">
    <source>
        <dbReference type="Proteomes" id="UP000477750"/>
    </source>
</evidence>
<gene>
    <name evidence="3" type="ORF">GFD30_08945</name>
</gene>
<dbReference type="InterPro" id="IPR036165">
    <property type="entry name" value="YefM-like_sf"/>
</dbReference>
<reference evidence="3 4" key="1">
    <citation type="submission" date="2019-10" db="EMBL/GenBank/DDBJ databases">
        <title>Glycomyces albidus sp. nov., a novel actinomycete isolated from rhizosphere soil of wheat (Triticum aestivum L.).</title>
        <authorList>
            <person name="Qian L."/>
        </authorList>
    </citation>
    <scope>NUCLEOTIDE SEQUENCE [LARGE SCALE GENOMIC DNA]</scope>
    <source>
        <strain evidence="3 4">NEAU-7082</strain>
    </source>
</reference>
<proteinExistence type="inferred from homology"/>
<sequence>MKLMTATEVSRNFAAVLDAVEHGETITITRGNHRIARIGPEPHVSAREALEKLANRGERVDEHYLSDIRDAVDGLDHEIRDPWEEN</sequence>
<accession>A0A6L5G7R5</accession>
<dbReference type="SUPFAM" id="SSF143120">
    <property type="entry name" value="YefM-like"/>
    <property type="match status" value="1"/>
</dbReference>